<sequence>MTTDAAIDIDDHVVVAVLARFFLTMFGEDALLAADVLGGLGITNVDAFHTAAERFAAAPGGE</sequence>
<organism evidence="1 2">
    <name type="scientific">Rhodoplanes elegans</name>
    <dbReference type="NCBI Taxonomy" id="29408"/>
    <lineage>
        <taxon>Bacteria</taxon>
        <taxon>Pseudomonadati</taxon>
        <taxon>Pseudomonadota</taxon>
        <taxon>Alphaproteobacteria</taxon>
        <taxon>Hyphomicrobiales</taxon>
        <taxon>Nitrobacteraceae</taxon>
        <taxon>Rhodoplanes</taxon>
    </lineage>
</organism>
<dbReference type="Proteomes" id="UP000248863">
    <property type="component" value="Unassembled WGS sequence"/>
</dbReference>
<name>A0A327KR64_9BRAD</name>
<proteinExistence type="predicted"/>
<evidence type="ECO:0000313" key="1">
    <source>
        <dbReference type="EMBL" id="RAI40454.1"/>
    </source>
</evidence>
<dbReference type="EMBL" id="NPEU01000041">
    <property type="protein sequence ID" value="RAI40454.1"/>
    <property type="molecule type" value="Genomic_DNA"/>
</dbReference>
<gene>
    <name evidence="1" type="ORF">CH338_06330</name>
</gene>
<reference evidence="1 2" key="1">
    <citation type="submission" date="2017-07" db="EMBL/GenBank/DDBJ databases">
        <title>Draft Genome Sequences of Select Purple Nonsulfur Bacteria.</title>
        <authorList>
            <person name="Lasarre B."/>
            <person name="Mckinlay J.B."/>
        </authorList>
    </citation>
    <scope>NUCLEOTIDE SEQUENCE [LARGE SCALE GENOMIC DNA]</scope>
    <source>
        <strain evidence="1 2">DSM 11907</strain>
    </source>
</reference>
<protein>
    <submittedName>
        <fullName evidence="1">Uncharacterized protein</fullName>
    </submittedName>
</protein>
<dbReference type="RefSeq" id="WP_111356288.1">
    <property type="nucleotide sequence ID" value="NZ_NHSK01000074.1"/>
</dbReference>
<evidence type="ECO:0000313" key="2">
    <source>
        <dbReference type="Proteomes" id="UP000248863"/>
    </source>
</evidence>
<accession>A0A327KR64</accession>
<comment type="caution">
    <text evidence="1">The sequence shown here is derived from an EMBL/GenBank/DDBJ whole genome shotgun (WGS) entry which is preliminary data.</text>
</comment>
<dbReference type="AlphaFoldDB" id="A0A327KR64"/>
<keyword evidence="2" id="KW-1185">Reference proteome</keyword>